<dbReference type="WBParaSite" id="nRc.2.0.1.t39457-RA">
    <property type="protein sequence ID" value="nRc.2.0.1.t39457-RA"/>
    <property type="gene ID" value="nRc.2.0.1.g39457"/>
</dbReference>
<sequence length="78" mass="9064">MNKRCLAIIVHLGENSTTTFWPVHKKYEQSDTLPLKDLEESNSEKLSGLLWVHVFNFRCRRAGGGRGEKWQEKEGKFT</sequence>
<dbReference type="AlphaFoldDB" id="A0A915KNZ2"/>
<reference evidence="2" key="1">
    <citation type="submission" date="2022-11" db="UniProtKB">
        <authorList>
            <consortium name="WormBaseParasite"/>
        </authorList>
    </citation>
    <scope>IDENTIFICATION</scope>
</reference>
<name>A0A915KNZ2_ROMCU</name>
<proteinExistence type="predicted"/>
<accession>A0A915KNZ2</accession>
<protein>
    <submittedName>
        <fullName evidence="2">Uncharacterized protein</fullName>
    </submittedName>
</protein>
<organism evidence="1 2">
    <name type="scientific">Romanomermis culicivorax</name>
    <name type="common">Nematode worm</name>
    <dbReference type="NCBI Taxonomy" id="13658"/>
    <lineage>
        <taxon>Eukaryota</taxon>
        <taxon>Metazoa</taxon>
        <taxon>Ecdysozoa</taxon>
        <taxon>Nematoda</taxon>
        <taxon>Enoplea</taxon>
        <taxon>Dorylaimia</taxon>
        <taxon>Mermithida</taxon>
        <taxon>Mermithoidea</taxon>
        <taxon>Mermithidae</taxon>
        <taxon>Romanomermis</taxon>
    </lineage>
</organism>
<dbReference type="Proteomes" id="UP000887565">
    <property type="component" value="Unplaced"/>
</dbReference>
<keyword evidence="1" id="KW-1185">Reference proteome</keyword>
<evidence type="ECO:0000313" key="2">
    <source>
        <dbReference type="WBParaSite" id="nRc.2.0.1.t39457-RA"/>
    </source>
</evidence>
<evidence type="ECO:0000313" key="1">
    <source>
        <dbReference type="Proteomes" id="UP000887565"/>
    </source>
</evidence>